<keyword evidence="5" id="KW-0560">Oxidoreductase</keyword>
<dbReference type="Pfam" id="PF16901">
    <property type="entry name" value="DAO_C"/>
    <property type="match status" value="1"/>
</dbReference>
<name>X0ZXC6_9ZZZZ</name>
<feature type="domain" description="Alpha-glycerophosphate oxidase C-terminal" evidence="7">
    <location>
        <begin position="269"/>
        <end position="383"/>
    </location>
</feature>
<dbReference type="GO" id="GO:0006072">
    <property type="term" value="P:glycerol-3-phosphate metabolic process"/>
    <property type="evidence" value="ECO:0007669"/>
    <property type="project" value="InterPro"/>
</dbReference>
<dbReference type="InterPro" id="IPR031656">
    <property type="entry name" value="DAO_C"/>
</dbReference>
<evidence type="ECO:0000256" key="2">
    <source>
        <dbReference type="ARBA" id="ARBA00007330"/>
    </source>
</evidence>
<evidence type="ECO:0008006" key="9">
    <source>
        <dbReference type="Google" id="ProtNLM"/>
    </source>
</evidence>
<protein>
    <recommendedName>
        <fullName evidence="9">FAD dependent oxidoreductase domain-containing protein</fullName>
    </recommendedName>
</protein>
<dbReference type="PANTHER" id="PTHR11985">
    <property type="entry name" value="GLYCEROL-3-PHOSPHATE DEHYDROGENASE"/>
    <property type="match status" value="1"/>
</dbReference>
<dbReference type="Gene3D" id="3.30.9.10">
    <property type="entry name" value="D-Amino Acid Oxidase, subunit A, domain 2"/>
    <property type="match status" value="1"/>
</dbReference>
<dbReference type="InterPro" id="IPR006076">
    <property type="entry name" value="FAD-dep_OxRdtase"/>
</dbReference>
<evidence type="ECO:0000256" key="4">
    <source>
        <dbReference type="ARBA" id="ARBA00022827"/>
    </source>
</evidence>
<dbReference type="GO" id="GO:0004368">
    <property type="term" value="F:glycerol-3-phosphate dehydrogenase (quinone) activity"/>
    <property type="evidence" value="ECO:0007669"/>
    <property type="project" value="InterPro"/>
</dbReference>
<dbReference type="CDD" id="cd19946">
    <property type="entry name" value="GlpA-like_Fer2_BFD-like"/>
    <property type="match status" value="1"/>
</dbReference>
<evidence type="ECO:0000259" key="6">
    <source>
        <dbReference type="Pfam" id="PF01266"/>
    </source>
</evidence>
<evidence type="ECO:0000256" key="5">
    <source>
        <dbReference type="ARBA" id="ARBA00023002"/>
    </source>
</evidence>
<dbReference type="Gene3D" id="1.10.10.1100">
    <property type="entry name" value="BFD-like [2Fe-2S]-binding domain"/>
    <property type="match status" value="1"/>
</dbReference>
<keyword evidence="4" id="KW-0274">FAD</keyword>
<keyword evidence="3" id="KW-0285">Flavoprotein</keyword>
<feature type="domain" description="FAD dependent oxidoreductase" evidence="6">
    <location>
        <begin position="9"/>
        <end position="213"/>
    </location>
</feature>
<dbReference type="EMBL" id="BART01000718">
    <property type="protein sequence ID" value="GAG74475.1"/>
    <property type="molecule type" value="Genomic_DNA"/>
</dbReference>
<reference evidence="8" key="1">
    <citation type="journal article" date="2014" name="Front. Microbiol.">
        <title>High frequency of phylogenetically diverse reductive dehalogenase-homologous genes in deep subseafloor sedimentary metagenomes.</title>
        <authorList>
            <person name="Kawai M."/>
            <person name="Futagami T."/>
            <person name="Toyoda A."/>
            <person name="Takaki Y."/>
            <person name="Nishi S."/>
            <person name="Hori S."/>
            <person name="Arai W."/>
            <person name="Tsubouchi T."/>
            <person name="Morono Y."/>
            <person name="Uchiyama I."/>
            <person name="Ito T."/>
            <person name="Fujiyama A."/>
            <person name="Inagaki F."/>
            <person name="Takami H."/>
        </authorList>
    </citation>
    <scope>NUCLEOTIDE SEQUENCE</scope>
    <source>
        <strain evidence="8">Expedition CK06-06</strain>
    </source>
</reference>
<gene>
    <name evidence="8" type="ORF">S01H4_03069</name>
</gene>
<proteinExistence type="inferred from homology"/>
<sequence>MGSTSNIFAKFLTPDASLEIEPMLHPEIIASVYYEEYFIDPFRLCLLQALDARNHGAEIRTYCEVIDFEINDKQEIEGVTFYNRVSGATERVVTKLVVNAAGPWAHKVAKSAKDELPIRLNKGAHVIFDRRIVNTGITVKAMDGRWIYLFPHENTTLLGTTALDTWEDPDTLVASFDEIEYLLQSMETVIPSIREARIIRTMTGVRPLVPDFKVPERNVTRGYRIIDHGENDGKKGLISFLGGKLVTCRHMAEAVTDIVCEKLGKDIACSTHKKPLPGNEDDVDIIALSKEYDISLHALERMRARRGTDMVKVLEMTKEHPEWKTTICTCEPIIEAEIRLSIREEFPQTLNDLRRRLRLGTGPCQGTFCTYKAASILSEELGLAGDDFLVDILDFRAERW</sequence>
<dbReference type="SUPFAM" id="SSF51905">
    <property type="entry name" value="FAD/NAD(P)-binding domain"/>
    <property type="match status" value="1"/>
</dbReference>
<dbReference type="PANTHER" id="PTHR11985:SF15">
    <property type="entry name" value="GLYCEROL-3-PHOSPHATE DEHYDROGENASE, MITOCHONDRIAL"/>
    <property type="match status" value="1"/>
</dbReference>
<comment type="similarity">
    <text evidence="2">Belongs to the FAD-dependent glycerol-3-phosphate dehydrogenase family.</text>
</comment>
<dbReference type="AlphaFoldDB" id="X0ZXC6"/>
<evidence type="ECO:0000256" key="3">
    <source>
        <dbReference type="ARBA" id="ARBA00022630"/>
    </source>
</evidence>
<dbReference type="Pfam" id="PF01266">
    <property type="entry name" value="DAO"/>
    <property type="match status" value="1"/>
</dbReference>
<comment type="cofactor">
    <cofactor evidence="1">
        <name>FAD</name>
        <dbReference type="ChEBI" id="CHEBI:57692"/>
    </cofactor>
</comment>
<dbReference type="Gene3D" id="3.50.50.60">
    <property type="entry name" value="FAD/NAD(P)-binding domain"/>
    <property type="match status" value="1"/>
</dbReference>
<evidence type="ECO:0000313" key="8">
    <source>
        <dbReference type="EMBL" id="GAG74475.1"/>
    </source>
</evidence>
<dbReference type="InterPro" id="IPR036188">
    <property type="entry name" value="FAD/NAD-bd_sf"/>
</dbReference>
<comment type="caution">
    <text evidence="8">The sequence shown here is derived from an EMBL/GenBank/DDBJ whole genome shotgun (WGS) entry which is preliminary data.</text>
</comment>
<feature type="non-terminal residue" evidence="8">
    <location>
        <position position="400"/>
    </location>
</feature>
<evidence type="ECO:0000259" key="7">
    <source>
        <dbReference type="Pfam" id="PF16901"/>
    </source>
</evidence>
<accession>X0ZXC6</accession>
<evidence type="ECO:0000256" key="1">
    <source>
        <dbReference type="ARBA" id="ARBA00001974"/>
    </source>
</evidence>
<organism evidence="8">
    <name type="scientific">marine sediment metagenome</name>
    <dbReference type="NCBI Taxonomy" id="412755"/>
    <lineage>
        <taxon>unclassified sequences</taxon>
        <taxon>metagenomes</taxon>
        <taxon>ecological metagenomes</taxon>
    </lineage>
</organism>
<dbReference type="InterPro" id="IPR041854">
    <property type="entry name" value="BFD-like_2Fe2S-bd_dom_sf"/>
</dbReference>
<dbReference type="InterPro" id="IPR000447">
    <property type="entry name" value="G3P_DH_FAD-dep"/>
</dbReference>